<feature type="compositionally biased region" description="Low complexity" evidence="1">
    <location>
        <begin position="173"/>
        <end position="183"/>
    </location>
</feature>
<comment type="caution">
    <text evidence="2">The sequence shown here is derived from an EMBL/GenBank/DDBJ whole genome shotgun (WGS) entry which is preliminary data.</text>
</comment>
<proteinExistence type="predicted"/>
<feature type="region of interest" description="Disordered" evidence="1">
    <location>
        <begin position="359"/>
        <end position="442"/>
    </location>
</feature>
<feature type="region of interest" description="Disordered" evidence="1">
    <location>
        <begin position="144"/>
        <end position="196"/>
    </location>
</feature>
<dbReference type="EMBL" id="BAABKB010000002">
    <property type="protein sequence ID" value="GAA5000405.1"/>
    <property type="molecule type" value="Genomic_DNA"/>
</dbReference>
<feature type="compositionally biased region" description="Low complexity" evidence="1">
    <location>
        <begin position="359"/>
        <end position="370"/>
    </location>
</feature>
<accession>A0ABP9ILM3</accession>
<feature type="compositionally biased region" description="Low complexity" evidence="1">
    <location>
        <begin position="805"/>
        <end position="823"/>
    </location>
</feature>
<evidence type="ECO:0000313" key="3">
    <source>
        <dbReference type="Proteomes" id="UP001501759"/>
    </source>
</evidence>
<organism evidence="2 3">
    <name type="scientific">Streptomyces siamensis</name>
    <dbReference type="NCBI Taxonomy" id="1274986"/>
    <lineage>
        <taxon>Bacteria</taxon>
        <taxon>Bacillati</taxon>
        <taxon>Actinomycetota</taxon>
        <taxon>Actinomycetes</taxon>
        <taxon>Kitasatosporales</taxon>
        <taxon>Streptomycetaceae</taxon>
        <taxon>Streptomyces</taxon>
    </lineage>
</organism>
<feature type="region of interest" description="Disordered" evidence="1">
    <location>
        <begin position="1"/>
        <end position="107"/>
    </location>
</feature>
<name>A0ABP9ILM3_9ACTN</name>
<feature type="region of interest" description="Disordered" evidence="1">
    <location>
        <begin position="782"/>
        <end position="838"/>
    </location>
</feature>
<reference evidence="3" key="1">
    <citation type="journal article" date="2019" name="Int. J. Syst. Evol. Microbiol.">
        <title>The Global Catalogue of Microorganisms (GCM) 10K type strain sequencing project: providing services to taxonomists for standard genome sequencing and annotation.</title>
        <authorList>
            <consortium name="The Broad Institute Genomics Platform"/>
            <consortium name="The Broad Institute Genome Sequencing Center for Infectious Disease"/>
            <person name="Wu L."/>
            <person name="Ma J."/>
        </authorList>
    </citation>
    <scope>NUCLEOTIDE SEQUENCE [LARGE SCALE GENOMIC DNA]</scope>
    <source>
        <strain evidence="3">JCM 18409</strain>
    </source>
</reference>
<keyword evidence="3" id="KW-1185">Reference proteome</keyword>
<protein>
    <submittedName>
        <fullName evidence="2">Uncharacterized protein</fullName>
    </submittedName>
</protein>
<dbReference type="Proteomes" id="UP001501759">
    <property type="component" value="Unassembled WGS sequence"/>
</dbReference>
<feature type="compositionally biased region" description="Low complexity" evidence="1">
    <location>
        <begin position="51"/>
        <end position="61"/>
    </location>
</feature>
<evidence type="ECO:0000313" key="2">
    <source>
        <dbReference type="EMBL" id="GAA5000405.1"/>
    </source>
</evidence>
<gene>
    <name evidence="2" type="ORF">GCM10023335_14500</name>
</gene>
<feature type="compositionally biased region" description="Low complexity" evidence="1">
    <location>
        <begin position="70"/>
        <end position="89"/>
    </location>
</feature>
<sequence>MTACATEPGAENASGLVPEDPAGLVPDHATTPLAADHPAGTAAEFVPDRSAGAPAETAAPAPATPPPATNRPAGSAPGTAPAPTAGFTPDSAPGVTPDRAMPATSGNVPGYAVEPAAVPAAAGTADSAAGRTAWITAVPVPGSAQGAEGNASDHAAGDAQGSTAEAAADHTAGDAAGRTTRSAPEPTAGLGTRSTTWVAVNHDVSTGTVGTTAPSPGDRAGSALDRAVRVARESSAGIPADPAVEVATAGTRWTTTNPTISIAAVSQAGGAADVAWGPAAGIAADRAMGFVVRSAGGRAAGLPLQRAADGAWVGAANGATDAATGTTRDNAAELAADGAAGGAWGSAASGVADRAAEAVGSAADPAAPGGPREHASRGTAGHAGEAGGQVRDGAVGDAGGQIWGESAGDAGGQARAESAGDARGPVRNRSAGDARGPVRDGAVGTDVEAVGVDEGAWATGPGCVIAADGTYAARLALDGASWYPERWTLDGPEPYAVPLPVNQPEEPGTEVLPLSDGRVLIHRVVDGRHTFSLLYPTGPGTGELPLGAVECPDGDTRLRLLPPAPGGERAYALAVGRGSTTVWLVAGGAFGPEHVAEVPGHCSGGVWLDRTGRLLALDRFRGGRTKTVVVDLERGGEMSPLLQITERSNDRLLLADADSGLLLIRSDAPSPGHDRLGWGVLGSTLPVRFPDCLRAPEHFVTPFAIQPGQVLTPETCAVALRIDGPAGTWLGIWRPAERHVHQLPAPAGWLAGTGLWTREGVLQLPYTTGAVRCGVARVGAPAGAGEGEGGPDRDAVQDPAPPVAARPVPLQQAPLKGRVVRPVAPAPSPADTSVVTAG</sequence>
<evidence type="ECO:0000256" key="1">
    <source>
        <dbReference type="SAM" id="MobiDB-lite"/>
    </source>
</evidence>